<evidence type="ECO:0000313" key="1">
    <source>
        <dbReference type="EMBL" id="KAK9114980.1"/>
    </source>
</evidence>
<dbReference type="Proteomes" id="UP001420932">
    <property type="component" value="Unassembled WGS sequence"/>
</dbReference>
<keyword evidence="2" id="KW-1185">Reference proteome</keyword>
<dbReference type="EMBL" id="JBBNAF010000009">
    <property type="protein sequence ID" value="KAK9114980.1"/>
    <property type="molecule type" value="Genomic_DNA"/>
</dbReference>
<sequence>MIFMCNKMHKMSHSCEHERENQNELLVSVLHSFSLCYDFIPLGFLCKGF</sequence>
<name>A0AAP0IGP7_9MAGN</name>
<evidence type="ECO:0000313" key="2">
    <source>
        <dbReference type="Proteomes" id="UP001420932"/>
    </source>
</evidence>
<reference evidence="1 2" key="1">
    <citation type="submission" date="2024-01" db="EMBL/GenBank/DDBJ databases">
        <title>Genome assemblies of Stephania.</title>
        <authorList>
            <person name="Yang L."/>
        </authorList>
    </citation>
    <scope>NUCLEOTIDE SEQUENCE [LARGE SCALE GENOMIC DNA]</scope>
    <source>
        <strain evidence="1">YNDBR</strain>
        <tissue evidence="1">Leaf</tissue>
    </source>
</reference>
<dbReference type="AlphaFoldDB" id="A0AAP0IGP7"/>
<gene>
    <name evidence="1" type="ORF">Syun_021777</name>
</gene>
<proteinExistence type="predicted"/>
<accession>A0AAP0IGP7</accession>
<protein>
    <submittedName>
        <fullName evidence="1">Uncharacterized protein</fullName>
    </submittedName>
</protein>
<comment type="caution">
    <text evidence="1">The sequence shown here is derived from an EMBL/GenBank/DDBJ whole genome shotgun (WGS) entry which is preliminary data.</text>
</comment>
<organism evidence="1 2">
    <name type="scientific">Stephania yunnanensis</name>
    <dbReference type="NCBI Taxonomy" id="152371"/>
    <lineage>
        <taxon>Eukaryota</taxon>
        <taxon>Viridiplantae</taxon>
        <taxon>Streptophyta</taxon>
        <taxon>Embryophyta</taxon>
        <taxon>Tracheophyta</taxon>
        <taxon>Spermatophyta</taxon>
        <taxon>Magnoliopsida</taxon>
        <taxon>Ranunculales</taxon>
        <taxon>Menispermaceae</taxon>
        <taxon>Menispermoideae</taxon>
        <taxon>Cissampelideae</taxon>
        <taxon>Stephania</taxon>
    </lineage>
</organism>